<name>A0A7H0K1I5_9CORY</name>
<dbReference type="KEGG" id="cluj:IAU68_05170"/>
<dbReference type="InterPro" id="IPR006139">
    <property type="entry name" value="D-isomer_2_OHA_DH_cat_dom"/>
</dbReference>
<evidence type="ECO:0000256" key="5">
    <source>
        <dbReference type="ARBA" id="ARBA00023027"/>
    </source>
</evidence>
<comment type="similarity">
    <text evidence="2 8">Belongs to the D-isomer specific 2-hydroxyacid dehydrogenase family.</text>
</comment>
<evidence type="ECO:0000256" key="4">
    <source>
        <dbReference type="ARBA" id="ARBA00023002"/>
    </source>
</evidence>
<proteinExistence type="inferred from homology"/>
<dbReference type="Proteomes" id="UP000516235">
    <property type="component" value="Chromosome"/>
</dbReference>
<reference evidence="13 14" key="1">
    <citation type="submission" date="2020-08" db="EMBL/GenBank/DDBJ databases">
        <title>novel species in genus Corynebacterium.</title>
        <authorList>
            <person name="Zhang G."/>
        </authorList>
    </citation>
    <scope>NUCLEOTIDE SEQUENCE [LARGE SCALE GENOMIC DNA]</scope>
    <source>
        <strain evidence="12">Zg-917</strain>
        <strain evidence="13 14">zg-917</strain>
    </source>
</reference>
<gene>
    <name evidence="11" type="ORF">H7348_04670</name>
    <name evidence="12" type="ORF">IAU68_05170</name>
</gene>
<evidence type="ECO:0000259" key="9">
    <source>
        <dbReference type="Pfam" id="PF00389"/>
    </source>
</evidence>
<keyword evidence="5" id="KW-0520">NAD</keyword>
<dbReference type="InterPro" id="IPR006140">
    <property type="entry name" value="D-isomer_DH_NAD-bd"/>
</dbReference>
<evidence type="ECO:0000256" key="3">
    <source>
        <dbReference type="ARBA" id="ARBA00013001"/>
    </source>
</evidence>
<dbReference type="EMBL" id="CP061032">
    <property type="protein sequence ID" value="QNP91151.1"/>
    <property type="molecule type" value="Genomic_DNA"/>
</dbReference>
<dbReference type="Pfam" id="PF00389">
    <property type="entry name" value="2-Hacid_dh"/>
    <property type="match status" value="1"/>
</dbReference>
<feature type="domain" description="D-isomer specific 2-hydroxyacid dehydrogenase NAD-binding" evidence="10">
    <location>
        <begin position="108"/>
        <end position="282"/>
    </location>
</feature>
<feature type="domain" description="D-isomer specific 2-hydroxyacid dehydrogenase catalytic" evidence="9">
    <location>
        <begin position="7"/>
        <end position="313"/>
    </location>
</feature>
<dbReference type="PROSITE" id="PS00671">
    <property type="entry name" value="D_2_HYDROXYACID_DH_3"/>
    <property type="match status" value="1"/>
</dbReference>
<dbReference type="AlphaFoldDB" id="A0A7H0K1I5"/>
<dbReference type="SUPFAM" id="SSF51735">
    <property type="entry name" value="NAD(P)-binding Rossmann-fold domains"/>
    <property type="match status" value="1"/>
</dbReference>
<dbReference type="RefSeq" id="WP_171193415.1">
    <property type="nucleotide sequence ID" value="NZ_CP061032.1"/>
</dbReference>
<evidence type="ECO:0000256" key="8">
    <source>
        <dbReference type="RuleBase" id="RU003719"/>
    </source>
</evidence>
<evidence type="ECO:0000313" key="13">
    <source>
        <dbReference type="Proteomes" id="UP000516235"/>
    </source>
</evidence>
<comment type="function">
    <text evidence="1">Catalyzes the reversible oxidation of 3-phospho-D-glycerate to 3-phosphonooxypyruvate, the first step of the phosphorylated L-serine biosynthesis pathway. Also catalyzes the reversible oxidation of 2-hydroxyglutarate to 2-oxoglutarate.</text>
</comment>
<sequence>MHSNPRIVIADPIAPAAETILRSNATVQRVAGTRRAELLEAVTHADALIVRSATTVDRDVFDAASDLRVVGRAGVGVDNIDLDAARTRGVTVVNTPTANIHSACEHAIALLLAAARHIPAADASVRGGGWDRSRFQGVEVFGKTVGVIGFGRVGQLFAERISAFGTTVVAADPYPDREAAQRLGVRIVPLEELMAVSDFVSVHVPKVPETHGLVDTRLLSHAKPGQILVNAARGGVVDEHALANALRDGRIRAAGIDVFEQEPPESSPLVGLDGVVVTPHLGAATQEAQDRAGTDIAHAVLAVLRGGGAPGVVV</sequence>
<dbReference type="EMBL" id="JACMYE010000003">
    <property type="protein sequence ID" value="MBC3178612.1"/>
    <property type="molecule type" value="Genomic_DNA"/>
</dbReference>
<organism evidence="12 13">
    <name type="scientific">Corynebacterium lujinxingii</name>
    <dbReference type="NCBI Taxonomy" id="2763010"/>
    <lineage>
        <taxon>Bacteria</taxon>
        <taxon>Bacillati</taxon>
        <taxon>Actinomycetota</taxon>
        <taxon>Actinomycetes</taxon>
        <taxon>Mycobacteriales</taxon>
        <taxon>Corynebacteriaceae</taxon>
        <taxon>Corynebacterium</taxon>
    </lineage>
</organism>
<dbReference type="Pfam" id="PF02826">
    <property type="entry name" value="2-Hacid_dh_C"/>
    <property type="match status" value="1"/>
</dbReference>
<dbReference type="CDD" id="cd12173">
    <property type="entry name" value="PGDH_4"/>
    <property type="match status" value="1"/>
</dbReference>
<dbReference type="GO" id="GO:0016616">
    <property type="term" value="F:oxidoreductase activity, acting on the CH-OH group of donors, NAD or NADP as acceptor"/>
    <property type="evidence" value="ECO:0007669"/>
    <property type="project" value="InterPro"/>
</dbReference>
<dbReference type="EC" id="1.1.1.399" evidence="3"/>
<evidence type="ECO:0000313" key="11">
    <source>
        <dbReference type="EMBL" id="MBC3178612.1"/>
    </source>
</evidence>
<evidence type="ECO:0000256" key="6">
    <source>
        <dbReference type="ARBA" id="ARBA00030455"/>
    </source>
</evidence>
<evidence type="ECO:0000256" key="7">
    <source>
        <dbReference type="ARBA" id="ARBA00048126"/>
    </source>
</evidence>
<dbReference type="GO" id="GO:0051287">
    <property type="term" value="F:NAD binding"/>
    <property type="evidence" value="ECO:0007669"/>
    <property type="project" value="InterPro"/>
</dbReference>
<dbReference type="InterPro" id="IPR029753">
    <property type="entry name" value="D-isomer_DH_CS"/>
</dbReference>
<evidence type="ECO:0000313" key="12">
    <source>
        <dbReference type="EMBL" id="QNP91151.1"/>
    </source>
</evidence>
<evidence type="ECO:0000313" key="14">
    <source>
        <dbReference type="Proteomes" id="UP000642876"/>
    </source>
</evidence>
<evidence type="ECO:0000256" key="1">
    <source>
        <dbReference type="ARBA" id="ARBA00003800"/>
    </source>
</evidence>
<dbReference type="SUPFAM" id="SSF52283">
    <property type="entry name" value="Formate/glycerate dehydrogenase catalytic domain-like"/>
    <property type="match status" value="1"/>
</dbReference>
<dbReference type="PANTHER" id="PTHR42938:SF47">
    <property type="entry name" value="HYDROXYPYRUVATE REDUCTASE"/>
    <property type="match status" value="1"/>
</dbReference>
<protein>
    <recommendedName>
        <fullName evidence="6">2-oxoglutarate reductase</fullName>
        <ecNumber evidence="3">1.1.1.399</ecNumber>
    </recommendedName>
    <alternativeName>
        <fullName evidence="6">2-oxoglutarate reductase</fullName>
    </alternativeName>
</protein>
<dbReference type="Gene3D" id="3.40.50.720">
    <property type="entry name" value="NAD(P)-binding Rossmann-like Domain"/>
    <property type="match status" value="2"/>
</dbReference>
<dbReference type="Proteomes" id="UP000642876">
    <property type="component" value="Unassembled WGS sequence"/>
</dbReference>
<comment type="catalytic activity">
    <reaction evidence="7">
        <text>(R)-2-hydroxyglutarate + NAD(+) = 2-oxoglutarate + NADH + H(+)</text>
        <dbReference type="Rhea" id="RHEA:49612"/>
        <dbReference type="ChEBI" id="CHEBI:15378"/>
        <dbReference type="ChEBI" id="CHEBI:15801"/>
        <dbReference type="ChEBI" id="CHEBI:16810"/>
        <dbReference type="ChEBI" id="CHEBI:57540"/>
        <dbReference type="ChEBI" id="CHEBI:57945"/>
        <dbReference type="EC" id="1.1.1.399"/>
    </reaction>
</comment>
<evidence type="ECO:0000259" key="10">
    <source>
        <dbReference type="Pfam" id="PF02826"/>
    </source>
</evidence>
<evidence type="ECO:0000256" key="2">
    <source>
        <dbReference type="ARBA" id="ARBA00005854"/>
    </source>
</evidence>
<accession>A0A7H0K1I5</accession>
<dbReference type="FunFam" id="3.40.50.720:FF:000021">
    <property type="entry name" value="D-3-phosphoglycerate dehydrogenase"/>
    <property type="match status" value="1"/>
</dbReference>
<keyword evidence="14" id="KW-1185">Reference proteome</keyword>
<keyword evidence="4 8" id="KW-0560">Oxidoreductase</keyword>
<dbReference type="InterPro" id="IPR036291">
    <property type="entry name" value="NAD(P)-bd_dom_sf"/>
</dbReference>
<dbReference type="PANTHER" id="PTHR42938">
    <property type="entry name" value="FORMATE DEHYDROGENASE 1"/>
    <property type="match status" value="1"/>
</dbReference>